<evidence type="ECO:0000313" key="2">
    <source>
        <dbReference type="Proteomes" id="UP000018721"/>
    </source>
</evidence>
<proteinExistence type="predicted"/>
<dbReference type="HOGENOM" id="CLU_2202244_0_0_1"/>
<dbReference type="AlphaFoldDB" id="V9DT42"/>
<protein>
    <submittedName>
        <fullName evidence="1">Uncharacterized protein</fullName>
    </submittedName>
</protein>
<reference evidence="1 2" key="1">
    <citation type="submission" date="2013-11" db="EMBL/GenBank/DDBJ databases">
        <title>The Genome Sequence of Phytophthora parasitica P1569.</title>
        <authorList>
            <consortium name="The Broad Institute Genomics Platform"/>
            <person name="Russ C."/>
            <person name="Tyler B."/>
            <person name="Panabieres F."/>
            <person name="Shan W."/>
            <person name="Tripathy S."/>
            <person name="Grunwald N."/>
            <person name="Machado M."/>
            <person name="Johnson C.S."/>
            <person name="Arredondo F."/>
            <person name="Hong C."/>
            <person name="Coffey M."/>
            <person name="Young S.K."/>
            <person name="Zeng Q."/>
            <person name="Gargeya S."/>
            <person name="Fitzgerald M."/>
            <person name="Abouelleil A."/>
            <person name="Alvarado L."/>
            <person name="Chapman S.B."/>
            <person name="Gainer-Dewar J."/>
            <person name="Goldberg J."/>
            <person name="Griggs A."/>
            <person name="Gujja S."/>
            <person name="Hansen M."/>
            <person name="Howarth C."/>
            <person name="Imamovic A."/>
            <person name="Ireland A."/>
            <person name="Larimer J."/>
            <person name="McCowan C."/>
            <person name="Murphy C."/>
            <person name="Pearson M."/>
            <person name="Poon T.W."/>
            <person name="Priest M."/>
            <person name="Roberts A."/>
            <person name="Saif S."/>
            <person name="Shea T."/>
            <person name="Sykes S."/>
            <person name="Wortman J."/>
            <person name="Nusbaum C."/>
            <person name="Birren B."/>
        </authorList>
    </citation>
    <scope>NUCLEOTIDE SEQUENCE [LARGE SCALE GENOMIC DNA]</scope>
    <source>
        <strain evidence="1 2">P1569</strain>
    </source>
</reference>
<name>V9DT42_PHYNI</name>
<organism evidence="1 2">
    <name type="scientific">Phytophthora nicotianae P1569</name>
    <dbReference type="NCBI Taxonomy" id="1317065"/>
    <lineage>
        <taxon>Eukaryota</taxon>
        <taxon>Sar</taxon>
        <taxon>Stramenopiles</taxon>
        <taxon>Oomycota</taxon>
        <taxon>Peronosporomycetes</taxon>
        <taxon>Peronosporales</taxon>
        <taxon>Peronosporaceae</taxon>
        <taxon>Phytophthora</taxon>
    </lineage>
</organism>
<comment type="caution">
    <text evidence="1">The sequence shown here is derived from an EMBL/GenBank/DDBJ whole genome shotgun (WGS) entry which is preliminary data.</text>
</comment>
<gene>
    <name evidence="1" type="ORF">F443_22815</name>
</gene>
<dbReference type="EMBL" id="ANIZ01004480">
    <property type="protein sequence ID" value="ETI30065.1"/>
    <property type="molecule type" value="Genomic_DNA"/>
</dbReference>
<dbReference type="Proteomes" id="UP000018721">
    <property type="component" value="Unassembled WGS sequence"/>
</dbReference>
<accession>V9DT42</accession>
<keyword evidence="2" id="KW-1185">Reference proteome</keyword>
<sequence>MTKEKPDMQQSAIEKLIQWLFECVANGTSSNIFSNAQLKDSPSTLEFVPIDDMLTEFTKWMVEESRDTSSYTRDHFSKSLTKILGPNYKKQVNRVRRRGYDLSVDSLR</sequence>
<evidence type="ECO:0000313" key="1">
    <source>
        <dbReference type="EMBL" id="ETI30065.1"/>
    </source>
</evidence>